<organism evidence="3 4">
    <name type="scientific">Corynebacterium heidelbergense</name>
    <dbReference type="NCBI Taxonomy" id="2055947"/>
    <lineage>
        <taxon>Bacteria</taxon>
        <taxon>Bacillati</taxon>
        <taxon>Actinomycetota</taxon>
        <taxon>Actinomycetes</taxon>
        <taxon>Mycobacteriales</taxon>
        <taxon>Corynebacteriaceae</taxon>
        <taxon>Corynebacterium</taxon>
    </lineage>
</organism>
<dbReference type="PANTHER" id="PTHR38441">
    <property type="entry name" value="INTEGRAL MEMBRANE PROTEIN-RELATED"/>
    <property type="match status" value="1"/>
</dbReference>
<dbReference type="Proteomes" id="UP000251577">
    <property type="component" value="Unassembled WGS sequence"/>
</dbReference>
<evidence type="ECO:0000313" key="4">
    <source>
        <dbReference type="Proteomes" id="UP000251577"/>
    </source>
</evidence>
<evidence type="ECO:0000256" key="1">
    <source>
        <dbReference type="SAM" id="MobiDB-lite"/>
    </source>
</evidence>
<feature type="compositionally biased region" description="Polar residues" evidence="1">
    <location>
        <begin position="130"/>
        <end position="151"/>
    </location>
</feature>
<sequence length="165" mass="18542">MSHPTQYALRHTPSAEEFVAAQHSAEFQELRHKQRSFTFPLTVLFLAWFILYVLLAMYAPSFLSIKVFGNVNLGILMGLGQFLTTFLITWAYVKYADKALEPRARAIRERLERSAAAEPAAAQDAPRTAQTSPRTAQTSPRTAQDAPQESPATHDAATRRHNDNR</sequence>
<feature type="compositionally biased region" description="Low complexity" evidence="1">
    <location>
        <begin position="116"/>
        <end position="129"/>
    </location>
</feature>
<keyword evidence="2" id="KW-1133">Transmembrane helix</keyword>
<evidence type="ECO:0000256" key="2">
    <source>
        <dbReference type="SAM" id="Phobius"/>
    </source>
</evidence>
<name>A0A364V3M4_9CORY</name>
<comment type="caution">
    <text evidence="3">The sequence shown here is derived from an EMBL/GenBank/DDBJ whole genome shotgun (WGS) entry which is preliminary data.</text>
</comment>
<keyword evidence="2" id="KW-0472">Membrane</keyword>
<keyword evidence="2" id="KW-0812">Transmembrane</keyword>
<reference evidence="3 4" key="1">
    <citation type="journal article" date="2018" name="Syst. Appl. Microbiol.">
        <title>Corynebacterium heidelbergense sp. nov., isolated from the preen glands of Egyptian geese (Alopochen aegyptiacus).</title>
        <authorList>
            <person name="Braun M.S."/>
            <person name="Wang E."/>
            <person name="Zimmermann S."/>
            <person name="Wink M."/>
        </authorList>
    </citation>
    <scope>NUCLEOTIDE SEQUENCE [LARGE SCALE GENOMIC DNA]</scope>
    <source>
        <strain evidence="3 4">647</strain>
    </source>
</reference>
<proteinExistence type="predicted"/>
<accession>A0A364V3M4</accession>
<dbReference type="Pfam" id="PF04341">
    <property type="entry name" value="DUF485"/>
    <property type="match status" value="1"/>
</dbReference>
<feature type="region of interest" description="Disordered" evidence="1">
    <location>
        <begin position="112"/>
        <end position="165"/>
    </location>
</feature>
<dbReference type="AlphaFoldDB" id="A0A364V3M4"/>
<keyword evidence="4" id="KW-1185">Reference proteome</keyword>
<dbReference type="InterPro" id="IPR007436">
    <property type="entry name" value="DUF485"/>
</dbReference>
<protein>
    <submittedName>
        <fullName evidence="3">DUF485 domain-containing protein</fullName>
    </submittedName>
</protein>
<feature type="transmembrane region" description="Helical" evidence="2">
    <location>
        <begin position="71"/>
        <end position="93"/>
    </location>
</feature>
<dbReference type="PANTHER" id="PTHR38441:SF1">
    <property type="entry name" value="MEMBRANE PROTEIN"/>
    <property type="match status" value="1"/>
</dbReference>
<feature type="compositionally biased region" description="Basic and acidic residues" evidence="1">
    <location>
        <begin position="156"/>
        <end position="165"/>
    </location>
</feature>
<dbReference type="EMBL" id="QHCV01000138">
    <property type="protein sequence ID" value="RAV31240.1"/>
    <property type="molecule type" value="Genomic_DNA"/>
</dbReference>
<feature type="transmembrane region" description="Helical" evidence="2">
    <location>
        <begin position="37"/>
        <end position="59"/>
    </location>
</feature>
<gene>
    <name evidence="3" type="ORF">DLJ54_09430</name>
</gene>
<evidence type="ECO:0000313" key="3">
    <source>
        <dbReference type="EMBL" id="RAV31240.1"/>
    </source>
</evidence>